<dbReference type="SUPFAM" id="SSF53474">
    <property type="entry name" value="alpha/beta-Hydrolases"/>
    <property type="match status" value="1"/>
</dbReference>
<dbReference type="InterPro" id="IPR029058">
    <property type="entry name" value="AB_hydrolase_fold"/>
</dbReference>
<sequence>MRHGLSLTLLHGWGIDARIWQPLAPHWPEGMRVTAPNWPGYDDQPALADPADIAATANAMAASLSRDSVWVGWSLGGLLAVAMAEHLPPPRGIILLGAGARFCALGGVTPDALAEFSRAFERSPAAAWRHFLRWQSSGEPEPREALKRLTELLGQTPPADTATLAAGLGFLEALDHRDRLAALPCPVAALAGERDPLLPATGGERLPGVGHCPMVSRPAPLADALCRIAADMTSPAEAP</sequence>
<proteinExistence type="predicted"/>
<dbReference type="InterPro" id="IPR000073">
    <property type="entry name" value="AB_hydrolase_1"/>
</dbReference>
<organism evidence="2 3">
    <name type="scientific">Halomonas piscis</name>
    <dbReference type="NCBI Taxonomy" id="3031727"/>
    <lineage>
        <taxon>Bacteria</taxon>
        <taxon>Pseudomonadati</taxon>
        <taxon>Pseudomonadota</taxon>
        <taxon>Gammaproteobacteria</taxon>
        <taxon>Oceanospirillales</taxon>
        <taxon>Halomonadaceae</taxon>
        <taxon>Halomonas</taxon>
    </lineage>
</organism>
<reference evidence="2 3" key="1">
    <citation type="submission" date="2023-03" db="EMBL/GenBank/DDBJ databases">
        <title>Halomonas sp. nov., isolated from Korean tranditional fermented seafood 'Jeotgal'.</title>
        <authorList>
            <person name="Kim B."/>
            <person name="Shin N.-R."/>
        </authorList>
    </citation>
    <scope>NUCLEOTIDE SEQUENCE [LARGE SCALE GENOMIC DNA]</scope>
    <source>
        <strain evidence="2 3">SG2L-4</strain>
    </source>
</reference>
<evidence type="ECO:0000259" key="1">
    <source>
        <dbReference type="Pfam" id="PF12697"/>
    </source>
</evidence>
<protein>
    <submittedName>
        <fullName evidence="2">Alpha/beta fold hydrolase</fullName>
    </submittedName>
</protein>
<keyword evidence="2" id="KW-0378">Hydrolase</keyword>
<keyword evidence="3" id="KW-1185">Reference proteome</keyword>
<name>A0ABY9Z3H3_9GAMM</name>
<dbReference type="PANTHER" id="PTHR43689">
    <property type="entry name" value="HYDROLASE"/>
    <property type="match status" value="1"/>
</dbReference>
<dbReference type="Pfam" id="PF12697">
    <property type="entry name" value="Abhydrolase_6"/>
    <property type="match status" value="1"/>
</dbReference>
<evidence type="ECO:0000313" key="2">
    <source>
        <dbReference type="EMBL" id="WNK20824.1"/>
    </source>
</evidence>
<accession>A0ABY9Z3H3</accession>
<dbReference type="Gene3D" id="3.40.50.1820">
    <property type="entry name" value="alpha/beta hydrolase"/>
    <property type="match status" value="1"/>
</dbReference>
<evidence type="ECO:0000313" key="3">
    <source>
        <dbReference type="Proteomes" id="UP001301869"/>
    </source>
</evidence>
<dbReference type="EMBL" id="CP119391">
    <property type="protein sequence ID" value="WNK20824.1"/>
    <property type="molecule type" value="Genomic_DNA"/>
</dbReference>
<dbReference type="Proteomes" id="UP001301869">
    <property type="component" value="Chromosome"/>
</dbReference>
<dbReference type="GO" id="GO:0016787">
    <property type="term" value="F:hydrolase activity"/>
    <property type="evidence" value="ECO:0007669"/>
    <property type="project" value="UniProtKB-KW"/>
</dbReference>
<dbReference type="PANTHER" id="PTHR43689:SF8">
    <property type="entry name" value="ALPHA_BETA-HYDROLASES SUPERFAMILY PROTEIN"/>
    <property type="match status" value="1"/>
</dbReference>
<dbReference type="RefSeq" id="WP_311884652.1">
    <property type="nucleotide sequence ID" value="NZ_CP119391.1"/>
</dbReference>
<feature type="domain" description="AB hydrolase-1" evidence="1">
    <location>
        <begin position="9"/>
        <end position="224"/>
    </location>
</feature>
<gene>
    <name evidence="2" type="ORF">P1P91_03845</name>
</gene>